<protein>
    <recommendedName>
        <fullName evidence="3">SGNH/GDSL hydrolase family protein</fullName>
    </recommendedName>
</protein>
<evidence type="ECO:0000313" key="2">
    <source>
        <dbReference type="Proteomes" id="UP000248975"/>
    </source>
</evidence>
<name>A0A2W5SHI9_CERSP</name>
<gene>
    <name evidence="1" type="ORF">DI533_06840</name>
</gene>
<dbReference type="Proteomes" id="UP000248975">
    <property type="component" value="Unassembled WGS sequence"/>
</dbReference>
<proteinExistence type="predicted"/>
<dbReference type="EMBL" id="QFQS01000001">
    <property type="protein sequence ID" value="PZR00293.1"/>
    <property type="molecule type" value="Genomic_DNA"/>
</dbReference>
<organism evidence="1 2">
    <name type="scientific">Cereibacter sphaeroides</name>
    <name type="common">Rhodobacter sphaeroides</name>
    <dbReference type="NCBI Taxonomy" id="1063"/>
    <lineage>
        <taxon>Bacteria</taxon>
        <taxon>Pseudomonadati</taxon>
        <taxon>Pseudomonadota</taxon>
        <taxon>Alphaproteobacteria</taxon>
        <taxon>Rhodobacterales</taxon>
        <taxon>Paracoccaceae</taxon>
        <taxon>Cereibacter</taxon>
    </lineage>
</organism>
<dbReference type="AlphaFoldDB" id="A0A2W5SHI9"/>
<accession>A0A2W5SHI9</accession>
<comment type="caution">
    <text evidence="1">The sequence shown here is derived from an EMBL/GenBank/DDBJ whole genome shotgun (WGS) entry which is preliminary data.</text>
</comment>
<sequence length="113" mass="11909">MLFISGAINSSQLGSCLDDRSGHLSKPLYLFRASRCDRACGSAHLRTAQTAVAAANPRIVAGMNTDNLGYDYRWDACHFNDEGRAAILAEVVPAIAMLIEATAPPEGGAVGTD</sequence>
<reference evidence="1 2" key="1">
    <citation type="submission" date="2017-08" db="EMBL/GenBank/DDBJ databases">
        <title>Infants hospitalized years apart are colonized by the same room-sourced microbial strains.</title>
        <authorList>
            <person name="Brooks B."/>
            <person name="Olm M.R."/>
            <person name="Firek B.A."/>
            <person name="Baker R."/>
            <person name="Thomas B.C."/>
            <person name="Morowitz M.J."/>
            <person name="Banfield J.F."/>
        </authorList>
    </citation>
    <scope>NUCLEOTIDE SEQUENCE [LARGE SCALE GENOMIC DNA]</scope>
    <source>
        <strain evidence="1">S2_003_000_R2_11</strain>
    </source>
</reference>
<evidence type="ECO:0000313" key="1">
    <source>
        <dbReference type="EMBL" id="PZR00293.1"/>
    </source>
</evidence>
<evidence type="ECO:0008006" key="3">
    <source>
        <dbReference type="Google" id="ProtNLM"/>
    </source>
</evidence>